<dbReference type="AlphaFoldDB" id="A0A7Y9S8D5"/>
<evidence type="ECO:0000313" key="10">
    <source>
        <dbReference type="EMBL" id="NYE96739.1"/>
    </source>
</evidence>
<dbReference type="Gene3D" id="3.30.980.40">
    <property type="match status" value="1"/>
</dbReference>
<gene>
    <name evidence="10" type="ORF">FHU41_002989</name>
</gene>
<keyword evidence="8" id="KW-0812">Transmembrane</keyword>
<feature type="transmembrane region" description="Helical" evidence="8">
    <location>
        <begin position="145"/>
        <end position="163"/>
    </location>
</feature>
<evidence type="ECO:0000256" key="7">
    <source>
        <dbReference type="SAM" id="MobiDB-lite"/>
    </source>
</evidence>
<sequence length="937" mass="100044">MATRTSPVRPAASRAPQAKSKTTASSTRTRKQPEPEVQPWPVRAIAGLWQGIAHAIGAGFRRIGHDVSGLDPATRRDGSAFLLLLLAVGIATFEWWGLTGWFADGVHGIVAGTFGWMGLLLPLMLVICSIGQFRYPENVRANNRVAIGFSIMTVAGAAIAHLAGGQPSLSSGFAGVSGAGGTIGFLAAAPIAALNLWLAVLVYALVAFISLLIVTATPFRAIPSRLRHLYEHLMGQDLHPDADRDGHDQSYLYDRDSSPKPKKEHSKRGLFGRKKDEEDGSLLDGFTGDEAFEHALVDDESAAAAQTTPLIPPGVRRPTKAEIAVNELKSAQGLPTDLNPTEPVTEAISTVAALADAPPKPMANPTIAVHHVAPQAPTTPIPQRSEQLSLAGDVTYTLPNNEVLTPGSAPKERTEANDAVVARLTEVLDQFKVDAQVTGFSRGPTVTRYEIELGPGTKVERVTALSKNISYAVASADVRILSPIPGKSAIGIEIPNVDKEIVSLGDVLRSQNARRTDHPMVMGVGKDVEGGFVVANLAKMPHLLVAGATGAGKSSFVNSMITSILMRATPDEVRMVMVDPKRVELTAYEGVPHLITPIITNPKKAAEALQWVVREMDTRYDDLSNFGFKHIDDFNKAVRAGKVKLPVDSKRVLKPYPYLLVIVDELADLMMVAPRDVEDSIVRITQLARAAGIHLVLATQRPSVDVVTGLIKANVPSRMAFATSSVTDSRVVLDQPGAEKLLGQGDALFLPMGASKAIRVQGAWVTESEIRQVVEHVKGQLQAVYRDDVAVEAPKKQVDEEIGDDLDVLLQATELVVTTQFGSTSMLQRKLRVGFAKAGRLMDLLESRGVVGPSEGSKARDVLVKPDDLAATLAAIRGDGPAAPVSPTTEALAANANVNQGFGVDLVAEDLDARAQAVDYHDGDDDDGEDAWSLTGR</sequence>
<dbReference type="InterPro" id="IPR050206">
    <property type="entry name" value="FtsK/SpoIIIE/SftA"/>
</dbReference>
<dbReference type="PROSITE" id="PS50901">
    <property type="entry name" value="FTSK"/>
    <property type="match status" value="1"/>
</dbReference>
<feature type="domain" description="FtsK" evidence="9">
    <location>
        <begin position="530"/>
        <end position="730"/>
    </location>
</feature>
<dbReference type="InterPro" id="IPR041027">
    <property type="entry name" value="FtsK_alpha"/>
</dbReference>
<dbReference type="PANTHER" id="PTHR22683">
    <property type="entry name" value="SPORULATION PROTEIN RELATED"/>
    <property type="match status" value="1"/>
</dbReference>
<dbReference type="GO" id="GO:0003677">
    <property type="term" value="F:DNA binding"/>
    <property type="evidence" value="ECO:0007669"/>
    <property type="project" value="UniProtKB-KW"/>
</dbReference>
<dbReference type="EMBL" id="JACBYQ010000002">
    <property type="protein sequence ID" value="NYE96739.1"/>
    <property type="molecule type" value="Genomic_DNA"/>
</dbReference>
<keyword evidence="8" id="KW-1133">Transmembrane helix</keyword>
<name>A0A7Y9S8D5_9MICC</name>
<dbReference type="GO" id="GO:0005524">
    <property type="term" value="F:ATP binding"/>
    <property type="evidence" value="ECO:0007669"/>
    <property type="project" value="UniProtKB-UniRule"/>
</dbReference>
<keyword evidence="2 6" id="KW-0547">Nucleotide-binding</keyword>
<evidence type="ECO:0000256" key="6">
    <source>
        <dbReference type="PROSITE-ProRule" id="PRU00289"/>
    </source>
</evidence>
<keyword evidence="3 6" id="KW-0067">ATP-binding</keyword>
<proteinExistence type="inferred from homology"/>
<dbReference type="SUPFAM" id="SSF52540">
    <property type="entry name" value="P-loop containing nucleoside triphosphate hydrolases"/>
    <property type="match status" value="1"/>
</dbReference>
<dbReference type="Gene3D" id="3.40.50.300">
    <property type="entry name" value="P-loop containing nucleotide triphosphate hydrolases"/>
    <property type="match status" value="1"/>
</dbReference>
<dbReference type="InterPro" id="IPR018541">
    <property type="entry name" value="Ftsk_gamma"/>
</dbReference>
<evidence type="ECO:0000256" key="2">
    <source>
        <dbReference type="ARBA" id="ARBA00022741"/>
    </source>
</evidence>
<dbReference type="CDD" id="cd01127">
    <property type="entry name" value="TrwB_TraG_TraD_VirD4"/>
    <property type="match status" value="1"/>
</dbReference>
<dbReference type="Pfam" id="PF17854">
    <property type="entry name" value="FtsK_alpha"/>
    <property type="match status" value="1"/>
</dbReference>
<evidence type="ECO:0000256" key="8">
    <source>
        <dbReference type="SAM" id="Phobius"/>
    </source>
</evidence>
<feature type="compositionally biased region" description="Basic residues" evidence="7">
    <location>
        <begin position="262"/>
        <end position="272"/>
    </location>
</feature>
<evidence type="ECO:0000256" key="3">
    <source>
        <dbReference type="ARBA" id="ARBA00022840"/>
    </source>
</evidence>
<dbReference type="Proteomes" id="UP000521748">
    <property type="component" value="Unassembled WGS sequence"/>
</dbReference>
<comment type="similarity">
    <text evidence="1">Belongs to the FtsK/SpoIIIE/SftA family.</text>
</comment>
<dbReference type="InterPro" id="IPR002543">
    <property type="entry name" value="FtsK_dom"/>
</dbReference>
<keyword evidence="8" id="KW-0472">Membrane</keyword>
<dbReference type="Pfam" id="PF09397">
    <property type="entry name" value="FtsK_gamma"/>
    <property type="match status" value="1"/>
</dbReference>
<evidence type="ECO:0000259" key="9">
    <source>
        <dbReference type="PROSITE" id="PS50901"/>
    </source>
</evidence>
<dbReference type="InterPro" id="IPR036388">
    <property type="entry name" value="WH-like_DNA-bd_sf"/>
</dbReference>
<feature type="transmembrane region" description="Helical" evidence="8">
    <location>
        <begin position="169"/>
        <end position="189"/>
    </location>
</feature>
<feature type="transmembrane region" description="Helical" evidence="8">
    <location>
        <begin position="196"/>
        <end position="219"/>
    </location>
</feature>
<dbReference type="Gene3D" id="1.10.10.10">
    <property type="entry name" value="Winged helix-like DNA-binding domain superfamily/Winged helix DNA-binding domain"/>
    <property type="match status" value="1"/>
</dbReference>
<dbReference type="SMART" id="SM00382">
    <property type="entry name" value="AAA"/>
    <property type="match status" value="1"/>
</dbReference>
<feature type="binding site" evidence="6">
    <location>
        <begin position="547"/>
        <end position="554"/>
    </location>
    <ligand>
        <name>ATP</name>
        <dbReference type="ChEBI" id="CHEBI:30616"/>
    </ligand>
</feature>
<comment type="caution">
    <text evidence="10">The sequence shown here is derived from an EMBL/GenBank/DDBJ whole genome shotgun (WGS) entry which is preliminary data.</text>
</comment>
<accession>A0A7Y9S8D5</accession>
<dbReference type="InterPro" id="IPR036390">
    <property type="entry name" value="WH_DNA-bd_sf"/>
</dbReference>
<dbReference type="Pfam" id="PF01580">
    <property type="entry name" value="FtsK_SpoIIIE"/>
    <property type="match status" value="1"/>
</dbReference>
<feature type="compositionally biased region" description="Low complexity" evidence="7">
    <location>
        <begin position="18"/>
        <end position="27"/>
    </location>
</feature>
<feature type="region of interest" description="Disordered" evidence="7">
    <location>
        <begin position="918"/>
        <end position="937"/>
    </location>
</feature>
<keyword evidence="4" id="KW-0238">DNA-binding</keyword>
<protein>
    <submittedName>
        <fullName evidence="10">S-DNA-T family DNA segregation ATPase FtsK/SpoIIIE</fullName>
    </submittedName>
</protein>
<evidence type="ECO:0000256" key="1">
    <source>
        <dbReference type="ARBA" id="ARBA00006474"/>
    </source>
</evidence>
<dbReference type="RefSeq" id="WP_179390359.1">
    <property type="nucleotide sequence ID" value="NZ_JACBYQ010000002.1"/>
</dbReference>
<comment type="function">
    <text evidence="5">Essential cell division protein that coordinates cell division and chromosome segregation. The N-terminus is involved in assembly of the cell-division machinery. The C-terminus functions as a DNA motor that moves dsDNA in an ATP-dependent manner towards the dif recombination site, which is located within the replication terminus region. Required for activation of the Xer recombinase, allowing activation of chromosome unlinking by recombination.</text>
</comment>
<reference evidence="10 11" key="1">
    <citation type="submission" date="2020-07" db="EMBL/GenBank/DDBJ databases">
        <title>Sequencing the genomes of 1000 actinobacteria strains.</title>
        <authorList>
            <person name="Klenk H.-P."/>
        </authorList>
    </citation>
    <scope>NUCLEOTIDE SEQUENCE [LARGE SCALE GENOMIC DNA]</scope>
    <source>
        <strain evidence="10 11">DSM 102047</strain>
    </source>
</reference>
<dbReference type="InterPro" id="IPR027417">
    <property type="entry name" value="P-loop_NTPase"/>
</dbReference>
<dbReference type="SUPFAM" id="SSF46785">
    <property type="entry name" value="Winged helix' DNA-binding domain"/>
    <property type="match status" value="1"/>
</dbReference>
<keyword evidence="11" id="KW-1185">Reference proteome</keyword>
<dbReference type="PANTHER" id="PTHR22683:SF41">
    <property type="entry name" value="DNA TRANSLOCASE FTSK"/>
    <property type="match status" value="1"/>
</dbReference>
<feature type="transmembrane region" description="Helical" evidence="8">
    <location>
        <begin position="81"/>
        <end position="103"/>
    </location>
</feature>
<evidence type="ECO:0000256" key="5">
    <source>
        <dbReference type="ARBA" id="ARBA00024986"/>
    </source>
</evidence>
<feature type="region of interest" description="Disordered" evidence="7">
    <location>
        <begin position="238"/>
        <end position="285"/>
    </location>
</feature>
<evidence type="ECO:0000313" key="11">
    <source>
        <dbReference type="Proteomes" id="UP000521748"/>
    </source>
</evidence>
<dbReference type="SMART" id="SM00843">
    <property type="entry name" value="Ftsk_gamma"/>
    <property type="match status" value="1"/>
</dbReference>
<organism evidence="10 11">
    <name type="scientific">Psychromicrobium silvestre</name>
    <dbReference type="NCBI Taxonomy" id="1645614"/>
    <lineage>
        <taxon>Bacteria</taxon>
        <taxon>Bacillati</taxon>
        <taxon>Actinomycetota</taxon>
        <taxon>Actinomycetes</taxon>
        <taxon>Micrococcales</taxon>
        <taxon>Micrococcaceae</taxon>
        <taxon>Psychromicrobium</taxon>
    </lineage>
</organism>
<feature type="transmembrane region" description="Helical" evidence="8">
    <location>
        <begin position="109"/>
        <end position="133"/>
    </location>
</feature>
<dbReference type="InterPro" id="IPR003593">
    <property type="entry name" value="AAA+_ATPase"/>
</dbReference>
<evidence type="ECO:0000256" key="4">
    <source>
        <dbReference type="ARBA" id="ARBA00023125"/>
    </source>
</evidence>
<feature type="region of interest" description="Disordered" evidence="7">
    <location>
        <begin position="1"/>
        <end position="37"/>
    </location>
</feature>
<feature type="compositionally biased region" description="Basic and acidic residues" evidence="7">
    <location>
        <begin position="238"/>
        <end position="261"/>
    </location>
</feature>